<dbReference type="GO" id="GO:0061630">
    <property type="term" value="F:ubiquitin protein ligase activity"/>
    <property type="evidence" value="ECO:0007669"/>
    <property type="project" value="UniProtKB-EC"/>
</dbReference>
<dbReference type="PANTHER" id="PTHR45977:SF4">
    <property type="entry name" value="RING-TYPE DOMAIN-CONTAINING PROTEIN"/>
    <property type="match status" value="1"/>
</dbReference>
<keyword evidence="9" id="KW-0862">Zinc</keyword>
<dbReference type="InterPro" id="IPR001841">
    <property type="entry name" value="Znf_RING"/>
</dbReference>
<dbReference type="AlphaFoldDB" id="A0A642UU12"/>
<keyword evidence="17" id="KW-1185">Reference proteome</keyword>
<evidence type="ECO:0000256" key="11">
    <source>
        <dbReference type="ARBA" id="ARBA00023136"/>
    </source>
</evidence>
<keyword evidence="10 14" id="KW-1133">Transmembrane helix</keyword>
<dbReference type="OrthoDB" id="8062037at2759"/>
<comment type="caution">
    <text evidence="16">The sequence shown here is derived from an EMBL/GenBank/DDBJ whole genome shotgun (WGS) entry which is preliminary data.</text>
</comment>
<dbReference type="Pfam" id="PF13639">
    <property type="entry name" value="zf-RING_2"/>
    <property type="match status" value="1"/>
</dbReference>
<dbReference type="GO" id="GO:0008270">
    <property type="term" value="F:zinc ion binding"/>
    <property type="evidence" value="ECO:0007669"/>
    <property type="project" value="UniProtKB-KW"/>
</dbReference>
<protein>
    <recommendedName>
        <fullName evidence="3">RING-type E3 ubiquitin transferase</fullName>
        <ecNumber evidence="3">2.3.2.27</ecNumber>
    </recommendedName>
</protein>
<evidence type="ECO:0000256" key="5">
    <source>
        <dbReference type="ARBA" id="ARBA00022692"/>
    </source>
</evidence>
<evidence type="ECO:0000256" key="6">
    <source>
        <dbReference type="ARBA" id="ARBA00022723"/>
    </source>
</evidence>
<feature type="compositionally biased region" description="Basic and acidic residues" evidence="13">
    <location>
        <begin position="151"/>
        <end position="165"/>
    </location>
</feature>
<dbReference type="Gene3D" id="3.30.40.10">
    <property type="entry name" value="Zinc/RING finger domain, C3HC4 (zinc finger)"/>
    <property type="match status" value="1"/>
</dbReference>
<dbReference type="PANTHER" id="PTHR45977">
    <property type="entry name" value="TARGET OF ERK KINASE MPK-1"/>
    <property type="match status" value="1"/>
</dbReference>
<feature type="region of interest" description="Disordered" evidence="13">
    <location>
        <begin position="138"/>
        <end position="190"/>
    </location>
</feature>
<dbReference type="Proteomes" id="UP000761534">
    <property type="component" value="Unassembled WGS sequence"/>
</dbReference>
<dbReference type="EC" id="2.3.2.27" evidence="3"/>
<evidence type="ECO:0000256" key="3">
    <source>
        <dbReference type="ARBA" id="ARBA00012483"/>
    </source>
</evidence>
<evidence type="ECO:0000256" key="8">
    <source>
        <dbReference type="ARBA" id="ARBA00022786"/>
    </source>
</evidence>
<keyword evidence="4" id="KW-0808">Transferase</keyword>
<organism evidence="16 17">
    <name type="scientific">Trichomonascus ciferrii</name>
    <dbReference type="NCBI Taxonomy" id="44093"/>
    <lineage>
        <taxon>Eukaryota</taxon>
        <taxon>Fungi</taxon>
        <taxon>Dikarya</taxon>
        <taxon>Ascomycota</taxon>
        <taxon>Saccharomycotina</taxon>
        <taxon>Dipodascomycetes</taxon>
        <taxon>Dipodascales</taxon>
        <taxon>Trichomonascaceae</taxon>
        <taxon>Trichomonascus</taxon>
        <taxon>Trichomonascus ciferrii complex</taxon>
    </lineage>
</organism>
<name>A0A642UU12_9ASCO</name>
<dbReference type="GO" id="GO:0016020">
    <property type="term" value="C:membrane"/>
    <property type="evidence" value="ECO:0007669"/>
    <property type="project" value="UniProtKB-SubCell"/>
</dbReference>
<keyword evidence="6" id="KW-0479">Metal-binding</keyword>
<dbReference type="GO" id="GO:0016567">
    <property type="term" value="P:protein ubiquitination"/>
    <property type="evidence" value="ECO:0007669"/>
    <property type="project" value="TreeGrafter"/>
</dbReference>
<feature type="transmembrane region" description="Helical" evidence="14">
    <location>
        <begin position="20"/>
        <end position="41"/>
    </location>
</feature>
<comment type="catalytic activity">
    <reaction evidence="1">
        <text>S-ubiquitinyl-[E2 ubiquitin-conjugating enzyme]-L-cysteine + [acceptor protein]-L-lysine = [E2 ubiquitin-conjugating enzyme]-L-cysteine + N(6)-ubiquitinyl-[acceptor protein]-L-lysine.</text>
        <dbReference type="EC" id="2.3.2.27"/>
    </reaction>
</comment>
<dbReference type="SMART" id="SM00184">
    <property type="entry name" value="RING"/>
    <property type="match status" value="1"/>
</dbReference>
<evidence type="ECO:0000256" key="9">
    <source>
        <dbReference type="ARBA" id="ARBA00022833"/>
    </source>
</evidence>
<keyword evidence="8" id="KW-0833">Ubl conjugation pathway</keyword>
<evidence type="ECO:0000313" key="16">
    <source>
        <dbReference type="EMBL" id="KAA8905391.1"/>
    </source>
</evidence>
<sequence length="339" mass="38975">MDYLERRNDEKKDDSGQTPFLFFIALGLGIVFTNLWVILGLRYCCRQRRRRQELEAAGYAVTPSDLEHGRSDEWAFYLNPLFAGRPSYYRRLDRRLVTRDDLDRRFPVVKYKEWTLEREREGLSADGGISLDAAVANGRANDHEEEEEVNEKEHVTSTSREEDVSARPSASVQLPPTPPESPKPEAGAGEADCTPGDLCSVCLDVLEPENDVRVLTCEHVFHDECITRWLTTRRGLCPLCKRDYCPRPLYTPPARRATATATATTTNNNDTTNTTNQNASNNDNTTNNETTTTRDNDDTIQRPEPAHHRDDDNEHRHRRRWFIRRQPSNRRLITMAPFI</sequence>
<dbReference type="SUPFAM" id="SSF57850">
    <property type="entry name" value="RING/U-box"/>
    <property type="match status" value="1"/>
</dbReference>
<evidence type="ECO:0000256" key="10">
    <source>
        <dbReference type="ARBA" id="ARBA00022989"/>
    </source>
</evidence>
<dbReference type="InterPro" id="IPR013083">
    <property type="entry name" value="Znf_RING/FYVE/PHD"/>
</dbReference>
<proteinExistence type="predicted"/>
<feature type="domain" description="RING-type" evidence="15">
    <location>
        <begin position="199"/>
        <end position="241"/>
    </location>
</feature>
<dbReference type="EMBL" id="SWFS01000417">
    <property type="protein sequence ID" value="KAA8905391.1"/>
    <property type="molecule type" value="Genomic_DNA"/>
</dbReference>
<evidence type="ECO:0000256" key="12">
    <source>
        <dbReference type="PROSITE-ProRule" id="PRU00175"/>
    </source>
</evidence>
<evidence type="ECO:0000256" key="2">
    <source>
        <dbReference type="ARBA" id="ARBA00004141"/>
    </source>
</evidence>
<evidence type="ECO:0000259" key="15">
    <source>
        <dbReference type="PROSITE" id="PS50089"/>
    </source>
</evidence>
<dbReference type="PROSITE" id="PS50089">
    <property type="entry name" value="ZF_RING_2"/>
    <property type="match status" value="1"/>
</dbReference>
<keyword evidence="7 12" id="KW-0863">Zinc-finger</keyword>
<evidence type="ECO:0000256" key="7">
    <source>
        <dbReference type="ARBA" id="ARBA00022771"/>
    </source>
</evidence>
<dbReference type="GO" id="GO:0006511">
    <property type="term" value="P:ubiquitin-dependent protein catabolic process"/>
    <property type="evidence" value="ECO:0007669"/>
    <property type="project" value="TreeGrafter"/>
</dbReference>
<keyword evidence="5 14" id="KW-0812">Transmembrane</keyword>
<keyword evidence="11 14" id="KW-0472">Membrane</keyword>
<dbReference type="VEuPathDB" id="FungiDB:TRICI_005309"/>
<feature type="compositionally biased region" description="Low complexity" evidence="13">
    <location>
        <begin position="257"/>
        <end position="291"/>
    </location>
</feature>
<dbReference type="CDD" id="cd16454">
    <property type="entry name" value="RING-H2_PA-TM-RING"/>
    <property type="match status" value="1"/>
</dbReference>
<evidence type="ECO:0000313" key="17">
    <source>
        <dbReference type="Proteomes" id="UP000761534"/>
    </source>
</evidence>
<reference evidence="16" key="1">
    <citation type="journal article" date="2019" name="G3 (Bethesda)">
        <title>Genome Assemblies of Two Rare Opportunistic Yeast Pathogens: Diutina rugosa (syn. Candida rugosa) and Trichomonascus ciferrii (syn. Candida ciferrii).</title>
        <authorList>
            <person name="Mixao V."/>
            <person name="Saus E."/>
            <person name="Hansen A.P."/>
            <person name="Lass-Florl C."/>
            <person name="Gabaldon T."/>
        </authorList>
    </citation>
    <scope>NUCLEOTIDE SEQUENCE</scope>
    <source>
        <strain evidence="16">CBS 4856</strain>
    </source>
</reference>
<evidence type="ECO:0000256" key="1">
    <source>
        <dbReference type="ARBA" id="ARBA00000900"/>
    </source>
</evidence>
<comment type="subcellular location">
    <subcellularLocation>
        <location evidence="2">Membrane</location>
        <topology evidence="2">Multi-pass membrane protein</topology>
    </subcellularLocation>
</comment>
<gene>
    <name evidence="16" type="ORF">TRICI_005309</name>
</gene>
<feature type="compositionally biased region" description="Basic and acidic residues" evidence="13">
    <location>
        <begin position="292"/>
        <end position="315"/>
    </location>
</feature>
<evidence type="ECO:0000256" key="13">
    <source>
        <dbReference type="SAM" id="MobiDB-lite"/>
    </source>
</evidence>
<evidence type="ECO:0000256" key="4">
    <source>
        <dbReference type="ARBA" id="ARBA00022679"/>
    </source>
</evidence>
<accession>A0A642UU12</accession>
<feature type="region of interest" description="Disordered" evidence="13">
    <location>
        <begin position="256"/>
        <end position="316"/>
    </location>
</feature>
<evidence type="ECO:0000256" key="14">
    <source>
        <dbReference type="SAM" id="Phobius"/>
    </source>
</evidence>